<dbReference type="Proteomes" id="UP001281305">
    <property type="component" value="Chromosome"/>
</dbReference>
<organism evidence="2 3">
    <name type="scientific">Roseovarius rhodophyticola</name>
    <dbReference type="NCBI Taxonomy" id="3080827"/>
    <lineage>
        <taxon>Bacteria</taxon>
        <taxon>Pseudomonadati</taxon>
        <taxon>Pseudomonadota</taxon>
        <taxon>Alphaproteobacteria</taxon>
        <taxon>Rhodobacterales</taxon>
        <taxon>Roseobacteraceae</taxon>
        <taxon>Roseovarius</taxon>
    </lineage>
</organism>
<evidence type="ECO:0000313" key="3">
    <source>
        <dbReference type="Proteomes" id="UP001281305"/>
    </source>
</evidence>
<keyword evidence="2" id="KW-0540">Nuclease</keyword>
<name>A0ABZ2TJV6_9RHOB</name>
<dbReference type="GO" id="GO:0004519">
    <property type="term" value="F:endonuclease activity"/>
    <property type="evidence" value="ECO:0007669"/>
    <property type="project" value="UniProtKB-KW"/>
</dbReference>
<proteinExistence type="predicted"/>
<dbReference type="InterPro" id="IPR051916">
    <property type="entry name" value="GPI-anchor_lipid_remodeler"/>
</dbReference>
<keyword evidence="2" id="KW-0255">Endonuclease</keyword>
<dbReference type="EMBL" id="CP146606">
    <property type="protein sequence ID" value="WYK18043.1"/>
    <property type="molecule type" value="Genomic_DNA"/>
</dbReference>
<evidence type="ECO:0000259" key="1">
    <source>
        <dbReference type="Pfam" id="PF03372"/>
    </source>
</evidence>
<evidence type="ECO:0000313" key="2">
    <source>
        <dbReference type="EMBL" id="WYK18043.1"/>
    </source>
</evidence>
<keyword evidence="3" id="KW-1185">Reference proteome</keyword>
<dbReference type="SUPFAM" id="SSF56219">
    <property type="entry name" value="DNase I-like"/>
    <property type="match status" value="1"/>
</dbReference>
<dbReference type="InterPro" id="IPR036691">
    <property type="entry name" value="Endo/exonu/phosph_ase_sf"/>
</dbReference>
<dbReference type="RefSeq" id="WP_317054730.1">
    <property type="nucleotide sequence ID" value="NZ_CP146606.1"/>
</dbReference>
<protein>
    <submittedName>
        <fullName evidence="2">Endonuclease/exonuclease/phosphatase family protein</fullName>
    </submittedName>
</protein>
<accession>A0ABZ2TJV6</accession>
<dbReference type="InterPro" id="IPR005135">
    <property type="entry name" value="Endo/exonuclease/phosphatase"/>
</dbReference>
<feature type="domain" description="Endonuclease/exonuclease/phosphatase" evidence="1">
    <location>
        <begin position="9"/>
        <end position="220"/>
    </location>
</feature>
<sequence length="236" mass="26208">MQRNALRLVSYNIRKARGLDQRRSPERVIEVINSLNADLVALQEADRRFGERVAAVPAEMIEAETDLKVVPVAKRKASVGWHGNAVLVRKDLEVACVEQIDLPGLEPRGAVKVTLGCENAVSIIAMHLGLRRSDRQAQLEQIKALAEPDEHVVLLGDFNEWSSHKGFAPIQDRFKIVAPGRTFHASRPMAALDRFAFSETLMFSDAGVEQGALAQRASDHLPIWADVRKVETDAIY</sequence>
<gene>
    <name evidence="2" type="ORF">RZS32_016910</name>
</gene>
<dbReference type="PANTHER" id="PTHR14859">
    <property type="entry name" value="CALCOFLUOR WHITE HYPERSENSITIVE PROTEIN PRECURSOR"/>
    <property type="match status" value="1"/>
</dbReference>
<dbReference type="PANTHER" id="PTHR14859:SF15">
    <property type="entry name" value="ENDONUCLEASE_EXONUCLEASE_PHOSPHATASE DOMAIN-CONTAINING PROTEIN"/>
    <property type="match status" value="1"/>
</dbReference>
<dbReference type="Gene3D" id="3.60.10.10">
    <property type="entry name" value="Endonuclease/exonuclease/phosphatase"/>
    <property type="match status" value="1"/>
</dbReference>
<reference evidence="2 3" key="1">
    <citation type="submission" date="2024-02" db="EMBL/GenBank/DDBJ databases">
        <title>Roseovarius strain W115 nov., isolated from a marine algae.</title>
        <authorList>
            <person name="Lee M.W."/>
            <person name="Lee J.K."/>
            <person name="Kim J.M."/>
            <person name="Choi D.G."/>
            <person name="Baek J.H."/>
            <person name="Bayburt H."/>
            <person name="Jung J.J."/>
            <person name="Han D.M."/>
            <person name="Jeon C.O."/>
        </authorList>
    </citation>
    <scope>NUCLEOTIDE SEQUENCE [LARGE SCALE GENOMIC DNA]</scope>
    <source>
        <strain evidence="2 3">W115</strain>
    </source>
</reference>
<dbReference type="Pfam" id="PF03372">
    <property type="entry name" value="Exo_endo_phos"/>
    <property type="match status" value="1"/>
</dbReference>
<keyword evidence="2" id="KW-0378">Hydrolase</keyword>